<name>A0A142JMZ0_9BURK</name>
<dbReference type="AlphaFoldDB" id="A0A142JMZ0"/>
<evidence type="ECO:0000313" key="3">
    <source>
        <dbReference type="Proteomes" id="UP000075238"/>
    </source>
</evidence>
<dbReference type="EMBL" id="CP014844">
    <property type="protein sequence ID" value="AMR79452.1"/>
    <property type="molecule type" value="Genomic_DNA"/>
</dbReference>
<keyword evidence="3" id="KW-1185">Reference proteome</keyword>
<reference evidence="2 3" key="1">
    <citation type="submission" date="2016-03" db="EMBL/GenBank/DDBJ databases">
        <title>Complete genome sequence of a novel chlorpyrifos degrading bacterium, Cupriavidus nantongensis sp. X1.</title>
        <authorList>
            <person name="Fang L."/>
        </authorList>
    </citation>
    <scope>NUCLEOTIDE SEQUENCE [LARGE SCALE GENOMIC DNA]</scope>
    <source>
        <strain evidence="2 3">X1</strain>
    </source>
</reference>
<dbReference type="Proteomes" id="UP000075238">
    <property type="component" value="Chromosome 1"/>
</dbReference>
<evidence type="ECO:0000313" key="2">
    <source>
        <dbReference type="EMBL" id="AMR79452.1"/>
    </source>
</evidence>
<evidence type="ECO:0000256" key="1">
    <source>
        <dbReference type="SAM" id="MobiDB-lite"/>
    </source>
</evidence>
<proteinExistence type="predicted"/>
<accession>A0A142JMZ0</accession>
<dbReference type="KEGG" id="cnan:A2G96_17840"/>
<protein>
    <submittedName>
        <fullName evidence="2">Uncharacterized protein</fullName>
    </submittedName>
</protein>
<gene>
    <name evidence="2" type="ORF">A2G96_17840</name>
</gene>
<feature type="compositionally biased region" description="Basic and acidic residues" evidence="1">
    <location>
        <begin position="811"/>
        <end position="829"/>
    </location>
</feature>
<feature type="region of interest" description="Disordered" evidence="1">
    <location>
        <begin position="810"/>
        <end position="840"/>
    </location>
</feature>
<dbReference type="RefSeq" id="WP_062801417.1">
    <property type="nucleotide sequence ID" value="NZ_CP014844.1"/>
</dbReference>
<organism evidence="2 3">
    <name type="scientific">Cupriavidus nantongensis</name>
    <dbReference type="NCBI Taxonomy" id="1796606"/>
    <lineage>
        <taxon>Bacteria</taxon>
        <taxon>Pseudomonadati</taxon>
        <taxon>Pseudomonadota</taxon>
        <taxon>Betaproteobacteria</taxon>
        <taxon>Burkholderiales</taxon>
        <taxon>Burkholderiaceae</taxon>
        <taxon>Cupriavidus</taxon>
    </lineage>
</organism>
<dbReference type="STRING" id="1796606.A2G96_17840"/>
<sequence>MAGQKANAFAATPAYETPKVDGAAREVTDLYRPVAAQVQGTGQQLAQLGNVFGSFFGNLARTSEAIGQTLHQEQLSEAHKENAALKELAMSDVQKGVARRPEYENRQAYFGMYQEASADRASTQDVTKLSEDMAKGYMLDGSTGTPREWVDNWIKNNLGEGGTGDPTYDARYLYSINKAADGLVARYGEKTQQNIETIATQDITGDLMDQMQNGTLTQGSLALGISKATTIFNGDRVAADKFVLNLASQVTNASQGTALWERLHDLGYDKTHPELMNDIGERLVARTQQVKTMEAREAVNNWNLRVAGLAANPNATTKDWADAIYDYQKIDSIHGVGMAGVGQALHGLQQAAKVTAGVNLARYAVDNQVDHTLVGDHFGVSAADVANEHQAKMLSEDAQRGGGALGQTTDPLGNVHPTKTAEAMQEFVAYQTSDRIQRVLPAPPPYIKAEMSNALLGKDSALAVNAYSGIKAIQAKVGDAGLSHYLTPQAEARWRALDAAAPMYGDPTAAFKYVTDNPKAEDTLSKAQQGGKVEWSSLLGRDKKAFEVENDLMSAVGKEVLEKTGRDGFIRNPKVGFHPDVQAEIMGIAAIQAAELKAQGIVDPDRVYEATAKILAGRYVTVPGKDGNFQLAKNPNGSRGMALADPLNAAPDHPFSVQKGYKPFYAGTAFKNALGEIEDPVDHWKADAKKFKESFPGIAPDVGELYLDATQRNGLRAVYGSDQTPLMFRPGMSVAVPTTVEHAYDSAVVGLGGKIVEKTTKAVKVPDDPAKAAEFFKQYLPPGMYAMYDSRSNTYGVMYGYRIERTQAAADARRASNEKQRTWEDKPEHQAVGVMRRPLR</sequence>